<name>A0A160VBH9_9ZZZZ</name>
<dbReference type="AlphaFoldDB" id="A0A160VBH9"/>
<proteinExistence type="predicted"/>
<gene>
    <name evidence="1" type="ORF">MGWOODY_Clf988</name>
</gene>
<evidence type="ECO:0000313" key="1">
    <source>
        <dbReference type="EMBL" id="CUV03636.1"/>
    </source>
</evidence>
<reference evidence="1" key="1">
    <citation type="submission" date="2015-10" db="EMBL/GenBank/DDBJ databases">
        <authorList>
            <person name="Gilbert D.G."/>
        </authorList>
    </citation>
    <scope>NUCLEOTIDE SEQUENCE</scope>
</reference>
<protein>
    <submittedName>
        <fullName evidence="1">Uncharacterized protein</fullName>
    </submittedName>
</protein>
<accession>A0A160VBH9</accession>
<sequence length="44" mass="5123">MFINLFFRYPGAGQNDEEEPADVSRQALLSNHLITRPYKTRLGR</sequence>
<organism evidence="1">
    <name type="scientific">hydrothermal vent metagenome</name>
    <dbReference type="NCBI Taxonomy" id="652676"/>
    <lineage>
        <taxon>unclassified sequences</taxon>
        <taxon>metagenomes</taxon>
        <taxon>ecological metagenomes</taxon>
    </lineage>
</organism>
<dbReference type="EMBL" id="FAXA01000449">
    <property type="protein sequence ID" value="CUV03636.1"/>
    <property type="molecule type" value="Genomic_DNA"/>
</dbReference>